<dbReference type="GO" id="GO:0032259">
    <property type="term" value="P:methylation"/>
    <property type="evidence" value="ECO:0007669"/>
    <property type="project" value="UniProtKB-KW"/>
</dbReference>
<accession>A0ABU9VX04</accession>
<dbReference type="PANTHER" id="PTHR11579:SF0">
    <property type="entry name" value="PROTEIN-L-ISOASPARTATE(D-ASPARTATE) O-METHYLTRANSFERASE"/>
    <property type="match status" value="1"/>
</dbReference>
<dbReference type="PROSITE" id="PS01279">
    <property type="entry name" value="PCMT"/>
    <property type="match status" value="1"/>
</dbReference>
<keyword evidence="11" id="KW-1185">Reference proteome</keyword>
<reference evidence="10 11" key="1">
    <citation type="submission" date="2024-04" db="EMBL/GenBank/DDBJ databases">
        <title>Genome sequencing and metabolic network reconstruction of aminoacids and betaine degradation by Anoxynatronum sibiricum.</title>
        <authorList>
            <person name="Detkova E.N."/>
            <person name="Boltjanskaja Y.V."/>
            <person name="Mardanov A.V."/>
            <person name="Kevbrin V."/>
        </authorList>
    </citation>
    <scope>NUCLEOTIDE SEQUENCE [LARGE SCALE GENOMIC DNA]</scope>
    <source>
        <strain evidence="10 11">Z-7981</strain>
    </source>
</reference>
<evidence type="ECO:0000313" key="11">
    <source>
        <dbReference type="Proteomes" id="UP001407405"/>
    </source>
</evidence>
<evidence type="ECO:0000256" key="1">
    <source>
        <dbReference type="ARBA" id="ARBA00004496"/>
    </source>
</evidence>
<evidence type="ECO:0000313" key="10">
    <source>
        <dbReference type="EMBL" id="MEN1761691.1"/>
    </source>
</evidence>
<dbReference type="NCBIfam" id="TIGR00080">
    <property type="entry name" value="pimt"/>
    <property type="match status" value="1"/>
</dbReference>
<dbReference type="GO" id="GO:0004719">
    <property type="term" value="F:protein-L-isoaspartate (D-aspartate) O-methyltransferase activity"/>
    <property type="evidence" value="ECO:0007669"/>
    <property type="project" value="UniProtKB-EC"/>
</dbReference>
<evidence type="ECO:0000256" key="2">
    <source>
        <dbReference type="ARBA" id="ARBA00005369"/>
    </source>
</evidence>
<gene>
    <name evidence="10" type="ORF">AAIG11_14480</name>
</gene>
<dbReference type="Proteomes" id="UP001407405">
    <property type="component" value="Unassembled WGS sequence"/>
</dbReference>
<dbReference type="CDD" id="cd02440">
    <property type="entry name" value="AdoMet_MTases"/>
    <property type="match status" value="1"/>
</dbReference>
<evidence type="ECO:0000256" key="4">
    <source>
        <dbReference type="ARBA" id="ARBA00013346"/>
    </source>
</evidence>
<evidence type="ECO:0000256" key="3">
    <source>
        <dbReference type="ARBA" id="ARBA00011890"/>
    </source>
</evidence>
<dbReference type="EC" id="2.1.1.77" evidence="3 9"/>
<keyword evidence="5" id="KW-0963">Cytoplasm</keyword>
<sequence>MATLETLIQRMKDRGILQTPALEEAFRQVDRCSYVPEHLRAQCYADHPLAIGVGQTISQPSTVAFMLEMLQVEPGNRILDVGSGSCWTTALLACLTGEEGRVIALERIGALADFGRRNLAKSHWPHAVVHHANGWHGWEAEAPYHRILVSAAAPQVPEALIRQLMPEGILVMPLSDWRGNMLKLIRNKDGTLTRETQGGFAFVPFVETGETGESDENNQQTL</sequence>
<dbReference type="EMBL" id="JBCITM010000019">
    <property type="protein sequence ID" value="MEN1761691.1"/>
    <property type="molecule type" value="Genomic_DNA"/>
</dbReference>
<evidence type="ECO:0000256" key="6">
    <source>
        <dbReference type="ARBA" id="ARBA00022603"/>
    </source>
</evidence>
<proteinExistence type="inferred from homology"/>
<dbReference type="InterPro" id="IPR029063">
    <property type="entry name" value="SAM-dependent_MTases_sf"/>
</dbReference>
<keyword evidence="6 10" id="KW-0489">Methyltransferase</keyword>
<keyword evidence="7 10" id="KW-0808">Transferase</keyword>
<dbReference type="Gene3D" id="3.40.50.150">
    <property type="entry name" value="Vaccinia Virus protein VP39"/>
    <property type="match status" value="1"/>
</dbReference>
<comment type="subcellular location">
    <subcellularLocation>
        <location evidence="1">Cytoplasm</location>
    </subcellularLocation>
</comment>
<protein>
    <recommendedName>
        <fullName evidence="4 9">Protein-L-isoaspartate O-methyltransferase</fullName>
        <ecNumber evidence="3 9">2.1.1.77</ecNumber>
    </recommendedName>
</protein>
<dbReference type="Pfam" id="PF01135">
    <property type="entry name" value="PCMT"/>
    <property type="match status" value="1"/>
</dbReference>
<comment type="caution">
    <text evidence="10">The sequence shown here is derived from an EMBL/GenBank/DDBJ whole genome shotgun (WGS) entry which is preliminary data.</text>
</comment>
<evidence type="ECO:0000256" key="9">
    <source>
        <dbReference type="NCBIfam" id="TIGR00080"/>
    </source>
</evidence>
<dbReference type="InterPro" id="IPR000682">
    <property type="entry name" value="PCMT"/>
</dbReference>
<evidence type="ECO:0000256" key="5">
    <source>
        <dbReference type="ARBA" id="ARBA00022490"/>
    </source>
</evidence>
<comment type="similarity">
    <text evidence="2">Belongs to the methyltransferase superfamily. L-isoaspartyl/D-aspartyl protein methyltransferase family.</text>
</comment>
<evidence type="ECO:0000256" key="8">
    <source>
        <dbReference type="ARBA" id="ARBA00022691"/>
    </source>
</evidence>
<dbReference type="RefSeq" id="WP_343186974.1">
    <property type="nucleotide sequence ID" value="NZ_JBCITM010000019.1"/>
</dbReference>
<dbReference type="PANTHER" id="PTHR11579">
    <property type="entry name" value="PROTEIN-L-ISOASPARTATE O-METHYLTRANSFERASE"/>
    <property type="match status" value="1"/>
</dbReference>
<keyword evidence="8" id="KW-0949">S-adenosyl-L-methionine</keyword>
<name>A0ABU9VX04_9CLOT</name>
<evidence type="ECO:0000256" key="7">
    <source>
        <dbReference type="ARBA" id="ARBA00022679"/>
    </source>
</evidence>
<dbReference type="SUPFAM" id="SSF53335">
    <property type="entry name" value="S-adenosyl-L-methionine-dependent methyltransferases"/>
    <property type="match status" value="1"/>
</dbReference>
<dbReference type="NCBIfam" id="NF001453">
    <property type="entry name" value="PRK00312.1"/>
    <property type="match status" value="1"/>
</dbReference>
<organism evidence="10 11">
    <name type="scientific">Anoxynatronum sibiricum</name>
    <dbReference type="NCBI Taxonomy" id="210623"/>
    <lineage>
        <taxon>Bacteria</taxon>
        <taxon>Bacillati</taxon>
        <taxon>Bacillota</taxon>
        <taxon>Clostridia</taxon>
        <taxon>Eubacteriales</taxon>
        <taxon>Clostridiaceae</taxon>
        <taxon>Anoxynatronum</taxon>
    </lineage>
</organism>